<evidence type="ECO:0000259" key="5">
    <source>
        <dbReference type="PROSITE" id="PS50045"/>
    </source>
</evidence>
<evidence type="ECO:0000313" key="6">
    <source>
        <dbReference type="EMBL" id="TFE37443.1"/>
    </source>
</evidence>
<dbReference type="PANTHER" id="PTHR32071">
    <property type="entry name" value="TRANSCRIPTIONAL REGULATORY PROTEIN"/>
    <property type="match status" value="1"/>
</dbReference>
<reference evidence="6 7" key="1">
    <citation type="submission" date="2019-03" db="EMBL/GenBank/DDBJ databases">
        <title>Complete Genome Sequence of Paraburkholderia dipogonis ICMP 19430T, a Nitrogen-fixing Symbiont of the South African Invasive Legume Dipogon lignosus in New Zealand.</title>
        <authorList>
            <person name="De Meyer S.E."/>
        </authorList>
    </citation>
    <scope>NUCLEOTIDE SEQUENCE [LARGE SCALE GENOMIC DNA]</scope>
    <source>
        <strain evidence="6 7">ICMP 19430</strain>
    </source>
</reference>
<protein>
    <recommendedName>
        <fullName evidence="5">Sigma-54 factor interaction domain-containing protein</fullName>
    </recommendedName>
</protein>
<evidence type="ECO:0000256" key="2">
    <source>
        <dbReference type="ARBA" id="ARBA00022840"/>
    </source>
</evidence>
<evidence type="ECO:0000256" key="1">
    <source>
        <dbReference type="ARBA" id="ARBA00022741"/>
    </source>
</evidence>
<keyword evidence="2" id="KW-0067">ATP-binding</keyword>
<comment type="caution">
    <text evidence="6">The sequence shown here is derived from an EMBL/GenBank/DDBJ whole genome shotgun (WGS) entry which is preliminary data.</text>
</comment>
<name>A0A4Y8MJ87_9BURK</name>
<gene>
    <name evidence="6" type="ORF">E2553_38910</name>
</gene>
<dbReference type="InterPro" id="IPR002197">
    <property type="entry name" value="HTH_Fis"/>
</dbReference>
<sequence>MSVSPLAFGQPAVNRSDNASLIELREQFVTDPINTDLSALRPVIARSWQRSMQSNVSTGKRVLDAMAEPELDEHFLRAAEPALKDLERLFSEANGCLSVCDPRGTLAVYRGAHSMVKVADRLFPTLGGQMSESLLGTNSDGTAIEEGCSVQVWGGEHFNEAFQDACCTSVLIRDPLHQGIRGVLSLTLPEPFVRGLDPRTVMFILQGAASEITGALAARMAPGEQAMLGAYLREVRKRGAEAVVVMDDHTTIASRAATQLLEQSDYAVLSAFAREAKQYNRPSEHQVVCGPDRVLRLQVAPVSAGNPKAGSIIKVKKFDMSDARIAVSCPAVRGSRFGALLGESFAIRRAVESSSAAVEQRIGACISGEPGTGKKFIAQMIAQQLRTDLESFDLGRRGDAEALARHLDDELSDDSCALLIHRVDLASDTVLERLVAALAGVDQPLVVVTARQITDRLLPLFAAAKGVDIRMPPLRTRREDIPLLAQSFAQSSQGGRRVSARLLDVLASAEWTDNVRELREVIEGAALRSTGPEIRVDDLTEVHKRALARSRLSPLQQAELQQIRDALVESGGNRQRAAAILRIARSTLYRKIDSYESRGFDLGIAIH</sequence>
<dbReference type="PRINTS" id="PR01590">
    <property type="entry name" value="HTHFIS"/>
</dbReference>
<evidence type="ECO:0000256" key="4">
    <source>
        <dbReference type="ARBA" id="ARBA00023163"/>
    </source>
</evidence>
<dbReference type="Gene3D" id="3.30.450.40">
    <property type="match status" value="1"/>
</dbReference>
<dbReference type="Pfam" id="PF02954">
    <property type="entry name" value="HTH_8"/>
    <property type="match status" value="1"/>
</dbReference>
<keyword evidence="1" id="KW-0547">Nucleotide-binding</keyword>
<organism evidence="6 7">
    <name type="scientific">Paraburkholderia dipogonis</name>
    <dbReference type="NCBI Taxonomy" id="1211383"/>
    <lineage>
        <taxon>Bacteria</taxon>
        <taxon>Pseudomonadati</taxon>
        <taxon>Pseudomonadota</taxon>
        <taxon>Betaproteobacteria</taxon>
        <taxon>Burkholderiales</taxon>
        <taxon>Burkholderiaceae</taxon>
        <taxon>Paraburkholderia</taxon>
    </lineage>
</organism>
<dbReference type="Pfam" id="PF25601">
    <property type="entry name" value="AAA_lid_14"/>
    <property type="match status" value="1"/>
</dbReference>
<dbReference type="Proteomes" id="UP000297385">
    <property type="component" value="Unassembled WGS sequence"/>
</dbReference>
<dbReference type="SUPFAM" id="SSF46689">
    <property type="entry name" value="Homeodomain-like"/>
    <property type="match status" value="1"/>
</dbReference>
<dbReference type="Gene3D" id="1.10.10.60">
    <property type="entry name" value="Homeodomain-like"/>
    <property type="match status" value="1"/>
</dbReference>
<dbReference type="Gene3D" id="3.40.50.300">
    <property type="entry name" value="P-loop containing nucleotide triphosphate hydrolases"/>
    <property type="match status" value="1"/>
</dbReference>
<keyword evidence="4" id="KW-0804">Transcription</keyword>
<evidence type="ECO:0000256" key="3">
    <source>
        <dbReference type="ARBA" id="ARBA00023015"/>
    </source>
</evidence>
<keyword evidence="3" id="KW-0805">Transcription regulation</keyword>
<dbReference type="GeneID" id="97309256"/>
<dbReference type="RefSeq" id="WP_134465972.1">
    <property type="nucleotide sequence ID" value="NZ_JBHSSZ010000077.1"/>
</dbReference>
<dbReference type="InterPro" id="IPR029016">
    <property type="entry name" value="GAF-like_dom_sf"/>
</dbReference>
<dbReference type="InterPro" id="IPR027417">
    <property type="entry name" value="P-loop_NTPase"/>
</dbReference>
<dbReference type="Gene3D" id="1.10.8.60">
    <property type="match status" value="1"/>
</dbReference>
<dbReference type="InterPro" id="IPR009057">
    <property type="entry name" value="Homeodomain-like_sf"/>
</dbReference>
<dbReference type="GO" id="GO:0043565">
    <property type="term" value="F:sequence-specific DNA binding"/>
    <property type="evidence" value="ECO:0007669"/>
    <property type="project" value="InterPro"/>
</dbReference>
<dbReference type="SUPFAM" id="SSF52540">
    <property type="entry name" value="P-loop containing nucleoside triphosphate hydrolases"/>
    <property type="match status" value="1"/>
</dbReference>
<evidence type="ECO:0000313" key="7">
    <source>
        <dbReference type="Proteomes" id="UP000297385"/>
    </source>
</evidence>
<dbReference type="GO" id="GO:0005524">
    <property type="term" value="F:ATP binding"/>
    <property type="evidence" value="ECO:0007669"/>
    <property type="project" value="UniProtKB-KW"/>
</dbReference>
<dbReference type="AlphaFoldDB" id="A0A4Y8MJ87"/>
<dbReference type="EMBL" id="SNVI01000005">
    <property type="protein sequence ID" value="TFE37443.1"/>
    <property type="molecule type" value="Genomic_DNA"/>
</dbReference>
<feature type="domain" description="Sigma-54 factor interaction" evidence="5">
    <location>
        <begin position="376"/>
        <end position="527"/>
    </location>
</feature>
<dbReference type="InterPro" id="IPR002078">
    <property type="entry name" value="Sigma_54_int"/>
</dbReference>
<accession>A0A4Y8MJ87</accession>
<proteinExistence type="predicted"/>
<dbReference type="InterPro" id="IPR058031">
    <property type="entry name" value="AAA_lid_NorR"/>
</dbReference>
<dbReference type="PROSITE" id="PS50045">
    <property type="entry name" value="SIGMA54_INTERACT_4"/>
    <property type="match status" value="1"/>
</dbReference>
<dbReference type="GO" id="GO:0006355">
    <property type="term" value="P:regulation of DNA-templated transcription"/>
    <property type="evidence" value="ECO:0007669"/>
    <property type="project" value="InterPro"/>
</dbReference>